<gene>
    <name evidence="1" type="ORF">VB854_18865</name>
</gene>
<evidence type="ECO:0000313" key="1">
    <source>
        <dbReference type="EMBL" id="MEA5521004.1"/>
    </source>
</evidence>
<name>A0ABU5U1D9_9CYAN</name>
<dbReference type="NCBIfam" id="TIGR02935">
    <property type="entry name" value="NifX-associated nitrogen fixation protein"/>
    <property type="match status" value="1"/>
</dbReference>
<sequence length="159" mass="17677">MSSTQTATRESSTNIVESNPLLQALVQQIRAQDHYGVYRSWSDELVLSPFIVTKDKKRSISLEGEVDPATQLRILCFYRAVAACVETETGKLCQVVIDLSHEGFGWALVWTGRLIVINRTLRDAQRFGFDSLEKLAAQGEKLVQSGIESIEKFADAAKA</sequence>
<dbReference type="Pfam" id="PF03270">
    <property type="entry name" value="DUF269"/>
    <property type="match status" value="1"/>
</dbReference>
<dbReference type="EMBL" id="JAYGHT010000129">
    <property type="protein sequence ID" value="MEA5521004.1"/>
    <property type="molecule type" value="Genomic_DNA"/>
</dbReference>
<comment type="caution">
    <text evidence="1">The sequence shown here is derived from an EMBL/GenBank/DDBJ whole genome shotgun (WGS) entry which is preliminary data.</text>
</comment>
<dbReference type="Gene3D" id="1.10.3100.20">
    <property type="entry name" value="Protein of unknown function DUF269"/>
    <property type="match status" value="1"/>
</dbReference>
<dbReference type="Proteomes" id="UP001301728">
    <property type="component" value="Unassembled WGS sequence"/>
</dbReference>
<keyword evidence="2" id="KW-1185">Reference proteome</keyword>
<proteinExistence type="predicted"/>
<reference evidence="1 2" key="1">
    <citation type="submission" date="2023-12" db="EMBL/GenBank/DDBJ databases">
        <title>Baltic Sea Cyanobacteria.</title>
        <authorList>
            <person name="Delbaje E."/>
            <person name="Fewer D.P."/>
            <person name="Shishido T.K."/>
        </authorList>
    </citation>
    <scope>NUCLEOTIDE SEQUENCE [LARGE SCALE GENOMIC DNA]</scope>
    <source>
        <strain evidence="1 2">CCNP 1315</strain>
    </source>
</reference>
<dbReference type="RefSeq" id="WP_082172436.1">
    <property type="nucleotide sequence ID" value="NZ_JAYGHT010000129.1"/>
</dbReference>
<dbReference type="PIRSF" id="PIRSF005788">
    <property type="entry name" value="NifK"/>
    <property type="match status" value="1"/>
</dbReference>
<organism evidence="1 2">
    <name type="scientific">Limnoraphis robusta CCNP1315</name>
    <dbReference type="NCBI Taxonomy" id="3110306"/>
    <lineage>
        <taxon>Bacteria</taxon>
        <taxon>Bacillati</taxon>
        <taxon>Cyanobacteriota</taxon>
        <taxon>Cyanophyceae</taxon>
        <taxon>Oscillatoriophycideae</taxon>
        <taxon>Oscillatoriales</taxon>
        <taxon>Sirenicapillariaceae</taxon>
        <taxon>Limnoraphis</taxon>
    </lineage>
</organism>
<evidence type="ECO:0000313" key="2">
    <source>
        <dbReference type="Proteomes" id="UP001301728"/>
    </source>
</evidence>
<dbReference type="InterPro" id="IPR004952">
    <property type="entry name" value="NifX-assoc_nitrogen_fix"/>
</dbReference>
<accession>A0ABU5U1D9</accession>
<protein>
    <submittedName>
        <fullName evidence="1">NifX-associated nitrogen fixation protein</fullName>
    </submittedName>
</protein>